<evidence type="ECO:0000256" key="3">
    <source>
        <dbReference type="ARBA" id="ARBA00022692"/>
    </source>
</evidence>
<feature type="transmembrane region" description="Helical" evidence="6">
    <location>
        <begin position="269"/>
        <end position="288"/>
    </location>
</feature>
<dbReference type="KEGG" id="scn:Solca_0691"/>
<dbReference type="PROSITE" id="PS50850">
    <property type="entry name" value="MFS"/>
    <property type="match status" value="1"/>
</dbReference>
<dbReference type="STRING" id="929556.Solca_0691"/>
<gene>
    <name evidence="8" type="ordered locus">Solca_0691</name>
</gene>
<keyword evidence="5 6" id="KW-0472">Membrane</keyword>
<dbReference type="Gene3D" id="1.20.1250.20">
    <property type="entry name" value="MFS general substrate transporter like domains"/>
    <property type="match status" value="1"/>
</dbReference>
<dbReference type="InterPro" id="IPR001958">
    <property type="entry name" value="Tet-R_TetA/multi-R_MdtG-like"/>
</dbReference>
<dbReference type="AlphaFoldDB" id="H8KPB8"/>
<dbReference type="PANTHER" id="PTHR23504:SF15">
    <property type="entry name" value="MAJOR FACILITATOR SUPERFAMILY (MFS) PROFILE DOMAIN-CONTAINING PROTEIN"/>
    <property type="match status" value="1"/>
</dbReference>
<dbReference type="SUPFAM" id="SSF103473">
    <property type="entry name" value="MFS general substrate transporter"/>
    <property type="match status" value="1"/>
</dbReference>
<evidence type="ECO:0000313" key="9">
    <source>
        <dbReference type="Proteomes" id="UP000007590"/>
    </source>
</evidence>
<feature type="transmembrane region" description="Helical" evidence="6">
    <location>
        <begin position="184"/>
        <end position="202"/>
    </location>
</feature>
<feature type="transmembrane region" description="Helical" evidence="6">
    <location>
        <begin position="235"/>
        <end position="257"/>
    </location>
</feature>
<feature type="transmembrane region" description="Helical" evidence="6">
    <location>
        <begin position="300"/>
        <end position="317"/>
    </location>
</feature>
<dbReference type="eggNOG" id="COG2814">
    <property type="taxonomic scope" value="Bacteria"/>
</dbReference>
<dbReference type="InterPro" id="IPR020846">
    <property type="entry name" value="MFS_dom"/>
</dbReference>
<comment type="subcellular location">
    <subcellularLocation>
        <location evidence="1">Membrane</location>
        <topology evidence="1">Multi-pass membrane protein</topology>
    </subcellularLocation>
</comment>
<dbReference type="GO" id="GO:0022857">
    <property type="term" value="F:transmembrane transporter activity"/>
    <property type="evidence" value="ECO:0007669"/>
    <property type="project" value="InterPro"/>
</dbReference>
<feature type="transmembrane region" description="Helical" evidence="6">
    <location>
        <begin position="12"/>
        <end position="36"/>
    </location>
</feature>
<keyword evidence="4 6" id="KW-1133">Transmembrane helix</keyword>
<evidence type="ECO:0000256" key="2">
    <source>
        <dbReference type="ARBA" id="ARBA00022448"/>
    </source>
</evidence>
<evidence type="ECO:0000313" key="8">
    <source>
        <dbReference type="EMBL" id="AFD05816.1"/>
    </source>
</evidence>
<keyword evidence="3 6" id="KW-0812">Transmembrane</keyword>
<keyword evidence="2" id="KW-0813">Transport</keyword>
<dbReference type="Pfam" id="PF07690">
    <property type="entry name" value="MFS_1"/>
    <property type="match status" value="1"/>
</dbReference>
<feature type="transmembrane region" description="Helical" evidence="6">
    <location>
        <begin position="148"/>
        <end position="169"/>
    </location>
</feature>
<dbReference type="GO" id="GO:0016020">
    <property type="term" value="C:membrane"/>
    <property type="evidence" value="ECO:0007669"/>
    <property type="project" value="UniProtKB-SubCell"/>
</dbReference>
<evidence type="ECO:0000256" key="6">
    <source>
        <dbReference type="SAM" id="Phobius"/>
    </source>
</evidence>
<evidence type="ECO:0000256" key="4">
    <source>
        <dbReference type="ARBA" id="ARBA00022989"/>
    </source>
</evidence>
<feature type="domain" description="Major facilitator superfamily (MFS) profile" evidence="7">
    <location>
        <begin position="11"/>
        <end position="412"/>
    </location>
</feature>
<dbReference type="RefSeq" id="WP_014679044.1">
    <property type="nucleotide sequence ID" value="NC_017770.1"/>
</dbReference>
<feature type="transmembrane region" description="Helical" evidence="6">
    <location>
        <begin position="114"/>
        <end position="136"/>
    </location>
</feature>
<feature type="transmembrane region" description="Helical" evidence="6">
    <location>
        <begin position="388"/>
        <end position="407"/>
    </location>
</feature>
<keyword evidence="9" id="KW-1185">Reference proteome</keyword>
<accession>H8KPB8</accession>
<dbReference type="EMBL" id="CP003349">
    <property type="protein sequence ID" value="AFD05816.1"/>
    <property type="molecule type" value="Genomic_DNA"/>
</dbReference>
<name>H8KPB8_SOLCM</name>
<proteinExistence type="predicted"/>
<feature type="transmembrane region" description="Helical" evidence="6">
    <location>
        <begin position="87"/>
        <end position="108"/>
    </location>
</feature>
<dbReference type="PRINTS" id="PR01035">
    <property type="entry name" value="TCRTETA"/>
</dbReference>
<dbReference type="CDD" id="cd17330">
    <property type="entry name" value="MFS_SLC46_TetA_like"/>
    <property type="match status" value="1"/>
</dbReference>
<dbReference type="InterPro" id="IPR011701">
    <property type="entry name" value="MFS"/>
</dbReference>
<dbReference type="HOGENOM" id="CLU_001265_10_11_10"/>
<reference evidence="8" key="1">
    <citation type="submission" date="2012-02" db="EMBL/GenBank/DDBJ databases">
        <title>The complete genome of Solitalea canadensis DSM 3403.</title>
        <authorList>
            <consortium name="US DOE Joint Genome Institute (JGI-PGF)"/>
            <person name="Lucas S."/>
            <person name="Copeland A."/>
            <person name="Lapidus A."/>
            <person name="Glavina del Rio T."/>
            <person name="Dalin E."/>
            <person name="Tice H."/>
            <person name="Bruce D."/>
            <person name="Goodwin L."/>
            <person name="Pitluck S."/>
            <person name="Peters L."/>
            <person name="Ovchinnikova G."/>
            <person name="Lu M."/>
            <person name="Kyrpides N."/>
            <person name="Mavromatis K."/>
            <person name="Ivanova N."/>
            <person name="Brettin T."/>
            <person name="Detter J.C."/>
            <person name="Han C."/>
            <person name="Larimer F."/>
            <person name="Land M."/>
            <person name="Hauser L."/>
            <person name="Markowitz V."/>
            <person name="Cheng J.-F."/>
            <person name="Hugenholtz P."/>
            <person name="Woyke T."/>
            <person name="Wu D."/>
            <person name="Spring S."/>
            <person name="Schroeder M."/>
            <person name="Kopitz M."/>
            <person name="Brambilla E."/>
            <person name="Klenk H.-P."/>
            <person name="Eisen J.A."/>
        </authorList>
    </citation>
    <scope>NUCLEOTIDE SEQUENCE</scope>
    <source>
        <strain evidence="8">DSM 3403</strain>
    </source>
</reference>
<sequence>MEIPPDKQKSPLLTIFITVFIDLLGIGIIIPIVGPLFIDSDILFIGQTSYEERTRLLGLLIATFSIFQFFSGPYLGGLSDKHGRKKVLFYSLFATLIGYLAFAAGIHFRKIEFLFIGRAIAGCAAGNLSVIYSAIADSSNAESKAKNFGMIGAAFGLGFIIGPVLGGILSSDKIVHWFDASTPIFFSALLVIINIILVIIRFPETLKTPNRKAKISVLGGFLNLRKVLNSGNLRALFIVVFLFFFGFTMFTQFFQVFLIKKFEFDEAHIGYIFGFIGLWGVITQAGILRLLSKKFSPYQLLNFALIVFAFSYLTYLLPQSVIGLYLCIPLFSIMQGLSMPNFAAVVSNSAPKHIQGETLGMQQSIQSLAQIITPLIGGFVVARSYYAPMWLGFIFTTIAWAIFAMRVKPKKEI</sequence>
<organism evidence="8 9">
    <name type="scientific">Solitalea canadensis (strain ATCC 29591 / DSM 3403 / JCM 21819 / LMG 8368 / NBRC 15130 / NCIMB 12057 / USAM 9D)</name>
    <name type="common">Flexibacter canadensis</name>
    <dbReference type="NCBI Taxonomy" id="929556"/>
    <lineage>
        <taxon>Bacteria</taxon>
        <taxon>Pseudomonadati</taxon>
        <taxon>Bacteroidota</taxon>
        <taxon>Sphingobacteriia</taxon>
        <taxon>Sphingobacteriales</taxon>
        <taxon>Sphingobacteriaceae</taxon>
        <taxon>Solitalea</taxon>
    </lineage>
</organism>
<evidence type="ECO:0000256" key="5">
    <source>
        <dbReference type="ARBA" id="ARBA00023136"/>
    </source>
</evidence>
<evidence type="ECO:0000259" key="7">
    <source>
        <dbReference type="PROSITE" id="PS50850"/>
    </source>
</evidence>
<dbReference type="InterPro" id="IPR036259">
    <property type="entry name" value="MFS_trans_sf"/>
</dbReference>
<evidence type="ECO:0000256" key="1">
    <source>
        <dbReference type="ARBA" id="ARBA00004141"/>
    </source>
</evidence>
<protein>
    <submittedName>
        <fullName evidence="8">Arabinose efflux permease family protein</fullName>
    </submittedName>
</protein>
<feature type="transmembrane region" description="Helical" evidence="6">
    <location>
        <begin position="56"/>
        <end position="75"/>
    </location>
</feature>
<dbReference type="Proteomes" id="UP000007590">
    <property type="component" value="Chromosome"/>
</dbReference>
<dbReference type="PANTHER" id="PTHR23504">
    <property type="entry name" value="MAJOR FACILITATOR SUPERFAMILY DOMAIN-CONTAINING PROTEIN 10"/>
    <property type="match status" value="1"/>
</dbReference>
<dbReference type="OrthoDB" id="9793283at2"/>